<feature type="region of interest" description="Disordered" evidence="1">
    <location>
        <begin position="1"/>
        <end position="36"/>
    </location>
</feature>
<dbReference type="OrthoDB" id="10381417at2759"/>
<dbReference type="EMBL" id="FN647924">
    <property type="protein sequence ID" value="CBN75552.1"/>
    <property type="molecule type" value="Genomic_DNA"/>
</dbReference>
<evidence type="ECO:0000313" key="3">
    <source>
        <dbReference type="Proteomes" id="UP000002630"/>
    </source>
</evidence>
<gene>
    <name evidence="2" type="ORF">Esi_0128_0032</name>
</gene>
<feature type="compositionally biased region" description="Basic residues" evidence="1">
    <location>
        <begin position="303"/>
        <end position="313"/>
    </location>
</feature>
<dbReference type="AlphaFoldDB" id="D8LDX6"/>
<dbReference type="Proteomes" id="UP000002630">
    <property type="component" value="Linkage Group LG24"/>
</dbReference>
<accession>D8LDX6</accession>
<feature type="region of interest" description="Disordered" evidence="1">
    <location>
        <begin position="259"/>
        <end position="369"/>
    </location>
</feature>
<sequence>MSNSRASVLPEKNGARAFSARQECARGKTSGRRTKPGVSTYEYAALNRASELSSRAVAFKALESSTTSNKHDQVLPCLGRRAKVMRSRETTQLSLISTRAMANREMRTCKAERDRAFAELVHGRLFTRTGGIVRTWTAIIANIKRLLFLQGAVERAARQHLLEANMNRMAIVTRFMSQMALKRRRNRAVKIIIGALSAFTNSNAIGRYAQRVNWGTRHLQAVVRRRMACMTSHLTLLNRHWDRLYPPVPLPLMTTAMLRPPSKASLPPSRPGTAETTPATSNSPSSNKRPNRRKGAGGQGGQKKGRTRPKRQKSVVGREKKVENDTGGGGGQGSARATLASTVPETADSTSAPPKNALQPRRPPVYVSSEAKHREILSWLQRTRAKHCRDVINYERFTIFPCMVELLLQHERRTYGTRLQAVKHVIALRSFGRLSRVWTEGGYFAKMSHVLPPPSRMPRVFTPEEGDEMLDRAAARSTTPSFTHAAASFLEGGPEAHGAPQSGAAAGGTMPPEAVLIEVEAAATAAAEAARAGEAAVKAVLGSGSGAG</sequence>
<feature type="compositionally biased region" description="Polar residues" evidence="1">
    <location>
        <begin position="339"/>
        <end position="353"/>
    </location>
</feature>
<dbReference type="EMBL" id="FN649749">
    <property type="protein sequence ID" value="CBN75552.1"/>
    <property type="molecule type" value="Genomic_DNA"/>
</dbReference>
<dbReference type="InParanoid" id="D8LDX6"/>
<name>D8LDX6_ECTSI</name>
<evidence type="ECO:0000313" key="2">
    <source>
        <dbReference type="EMBL" id="CBN75552.1"/>
    </source>
</evidence>
<reference evidence="2 3" key="1">
    <citation type="journal article" date="2010" name="Nature">
        <title>The Ectocarpus genome and the independent evolution of multicellularity in brown algae.</title>
        <authorList>
            <person name="Cock J.M."/>
            <person name="Sterck L."/>
            <person name="Rouze P."/>
            <person name="Scornet D."/>
            <person name="Allen A.E."/>
            <person name="Amoutzias G."/>
            <person name="Anthouard V."/>
            <person name="Artiguenave F."/>
            <person name="Aury J.M."/>
            <person name="Badger J.H."/>
            <person name="Beszteri B."/>
            <person name="Billiau K."/>
            <person name="Bonnet E."/>
            <person name="Bothwell J.H."/>
            <person name="Bowler C."/>
            <person name="Boyen C."/>
            <person name="Brownlee C."/>
            <person name="Carrano C.J."/>
            <person name="Charrier B."/>
            <person name="Cho G.Y."/>
            <person name="Coelho S.M."/>
            <person name="Collen J."/>
            <person name="Corre E."/>
            <person name="Da Silva C."/>
            <person name="Delage L."/>
            <person name="Delaroque N."/>
            <person name="Dittami S.M."/>
            <person name="Doulbeau S."/>
            <person name="Elias M."/>
            <person name="Farnham G."/>
            <person name="Gachon C.M."/>
            <person name="Gschloessl B."/>
            <person name="Heesch S."/>
            <person name="Jabbari K."/>
            <person name="Jubin C."/>
            <person name="Kawai H."/>
            <person name="Kimura K."/>
            <person name="Kloareg B."/>
            <person name="Kupper F.C."/>
            <person name="Lang D."/>
            <person name="Le Bail A."/>
            <person name="Leblanc C."/>
            <person name="Lerouge P."/>
            <person name="Lohr M."/>
            <person name="Lopez P.J."/>
            <person name="Martens C."/>
            <person name="Maumus F."/>
            <person name="Michel G."/>
            <person name="Miranda-Saavedra D."/>
            <person name="Morales J."/>
            <person name="Moreau H."/>
            <person name="Motomura T."/>
            <person name="Nagasato C."/>
            <person name="Napoli C.A."/>
            <person name="Nelson D.R."/>
            <person name="Nyvall-Collen P."/>
            <person name="Peters A.F."/>
            <person name="Pommier C."/>
            <person name="Potin P."/>
            <person name="Poulain J."/>
            <person name="Quesneville H."/>
            <person name="Read B."/>
            <person name="Rensing S.A."/>
            <person name="Ritter A."/>
            <person name="Rousvoal S."/>
            <person name="Samanta M."/>
            <person name="Samson G."/>
            <person name="Schroeder D.C."/>
            <person name="Segurens B."/>
            <person name="Strittmatter M."/>
            <person name="Tonon T."/>
            <person name="Tregear J.W."/>
            <person name="Valentin K."/>
            <person name="von Dassow P."/>
            <person name="Yamagishi T."/>
            <person name="Van de Peer Y."/>
            <person name="Wincker P."/>
        </authorList>
    </citation>
    <scope>NUCLEOTIDE SEQUENCE [LARGE SCALE GENOMIC DNA]</scope>
    <source>
        <strain evidence="3">Ec32 / CCAP1310/4</strain>
    </source>
</reference>
<keyword evidence="3" id="KW-1185">Reference proteome</keyword>
<protein>
    <submittedName>
        <fullName evidence="2">Uncharacterized protein</fullName>
    </submittedName>
</protein>
<organism evidence="2 3">
    <name type="scientific">Ectocarpus siliculosus</name>
    <name type="common">Brown alga</name>
    <name type="synonym">Conferva siliculosa</name>
    <dbReference type="NCBI Taxonomy" id="2880"/>
    <lineage>
        <taxon>Eukaryota</taxon>
        <taxon>Sar</taxon>
        <taxon>Stramenopiles</taxon>
        <taxon>Ochrophyta</taxon>
        <taxon>PX clade</taxon>
        <taxon>Phaeophyceae</taxon>
        <taxon>Ectocarpales</taxon>
        <taxon>Ectocarpaceae</taxon>
        <taxon>Ectocarpus</taxon>
    </lineage>
</organism>
<proteinExistence type="predicted"/>
<evidence type="ECO:0000256" key="1">
    <source>
        <dbReference type="SAM" id="MobiDB-lite"/>
    </source>
</evidence>
<feature type="compositionally biased region" description="Low complexity" evidence="1">
    <location>
        <begin position="273"/>
        <end position="288"/>
    </location>
</feature>